<evidence type="ECO:0000313" key="4">
    <source>
        <dbReference type="Proteomes" id="UP001524435"/>
    </source>
</evidence>
<dbReference type="RefSeq" id="WP_256197472.1">
    <property type="nucleotide sequence ID" value="NZ_CALVCM010000026.1"/>
</dbReference>
<dbReference type="Pfam" id="PF02557">
    <property type="entry name" value="VanY"/>
    <property type="match status" value="1"/>
</dbReference>
<feature type="signal peptide" evidence="1">
    <location>
        <begin position="1"/>
        <end position="21"/>
    </location>
</feature>
<dbReference type="EMBL" id="JANGCH010000003">
    <property type="protein sequence ID" value="MCQ5121309.1"/>
    <property type="molecule type" value="Genomic_DNA"/>
</dbReference>
<accession>A0ABT1SJB0</accession>
<evidence type="ECO:0000313" key="3">
    <source>
        <dbReference type="EMBL" id="MCQ5121309.1"/>
    </source>
</evidence>
<name>A0ABT1SJB0_9FIRM</name>
<dbReference type="PROSITE" id="PS51257">
    <property type="entry name" value="PROKAR_LIPOPROTEIN"/>
    <property type="match status" value="1"/>
</dbReference>
<dbReference type="InterPro" id="IPR058193">
    <property type="entry name" value="VanY/YodJ_core_dom"/>
</dbReference>
<dbReference type="InterPro" id="IPR009045">
    <property type="entry name" value="Zn_M74/Hedgehog-like"/>
</dbReference>
<dbReference type="PANTHER" id="PTHR34385">
    <property type="entry name" value="D-ALANYL-D-ALANINE CARBOXYPEPTIDASE"/>
    <property type="match status" value="1"/>
</dbReference>
<sequence length="337" mass="38772">MKKITCLFTVLLLCGCGSADFSELGFNEKQSALLQKITDFEEIRDQCPYPETLKELLDEETTSEDVALYCHIQNGSGKKAAIKKLRDSGVSETQMLEMLELSYYRSDKTERYIKELQKSEDPKEAVLHVNLNLDIPYYSEINEIEDTDDLLQLVNKFSKLPDDFYPSDLVETPNVCVVGEDYSCFPSTQYVRKEVAEQFDAFVKAAAKEGFTMKSIASMRDIAYQRTLYEYYKNLEGEAYADTYFARPGQSEHNTALAIDVTFDQENYEEIEFSPHYDWFLSHMADYGFILRYPKGKEDITGFGHESWHIRYVGKKAAQTIMEKGITLEEYLATQPA</sequence>
<protein>
    <submittedName>
        <fullName evidence="3">M15 family metallopeptidase</fullName>
    </submittedName>
</protein>
<dbReference type="PANTHER" id="PTHR34385:SF1">
    <property type="entry name" value="PEPTIDOGLYCAN L-ALANYL-D-GLUTAMATE ENDOPEPTIDASE CWLK"/>
    <property type="match status" value="1"/>
</dbReference>
<comment type="caution">
    <text evidence="3">The sequence shown here is derived from an EMBL/GenBank/DDBJ whole genome shotgun (WGS) entry which is preliminary data.</text>
</comment>
<organism evidence="3 4">
    <name type="scientific">Massilicoli timonensis</name>
    <dbReference type="NCBI Taxonomy" id="2015901"/>
    <lineage>
        <taxon>Bacteria</taxon>
        <taxon>Bacillati</taxon>
        <taxon>Bacillota</taxon>
        <taxon>Erysipelotrichia</taxon>
        <taxon>Erysipelotrichales</taxon>
        <taxon>Erysipelotrichaceae</taxon>
        <taxon>Massilicoli</taxon>
    </lineage>
</organism>
<proteinExistence type="predicted"/>
<dbReference type="CDD" id="cd14852">
    <property type="entry name" value="LD-carboxypeptidase"/>
    <property type="match status" value="1"/>
</dbReference>
<dbReference type="Proteomes" id="UP001524435">
    <property type="component" value="Unassembled WGS sequence"/>
</dbReference>
<reference evidence="3 4" key="1">
    <citation type="submission" date="2022-06" db="EMBL/GenBank/DDBJ databases">
        <title>Isolation of gut microbiota from human fecal samples.</title>
        <authorList>
            <person name="Pamer E.G."/>
            <person name="Barat B."/>
            <person name="Waligurski E."/>
            <person name="Medina S."/>
            <person name="Paddock L."/>
            <person name="Mostad J."/>
        </authorList>
    </citation>
    <scope>NUCLEOTIDE SEQUENCE [LARGE SCALE GENOMIC DNA]</scope>
    <source>
        <strain evidence="3 4">DFI.6.1</strain>
    </source>
</reference>
<feature type="chain" id="PRO_5046428301" evidence="1">
    <location>
        <begin position="22"/>
        <end position="337"/>
    </location>
</feature>
<gene>
    <name evidence="3" type="ORF">NE663_03405</name>
</gene>
<dbReference type="InterPro" id="IPR003709">
    <property type="entry name" value="VanY-like_core_dom"/>
</dbReference>
<dbReference type="SUPFAM" id="SSF55166">
    <property type="entry name" value="Hedgehog/DD-peptidase"/>
    <property type="match status" value="1"/>
</dbReference>
<keyword evidence="1" id="KW-0732">Signal</keyword>
<keyword evidence="4" id="KW-1185">Reference proteome</keyword>
<feature type="domain" description="D-alanyl-D-alanine carboxypeptidase-like core" evidence="2">
    <location>
        <begin position="189"/>
        <end position="315"/>
    </location>
</feature>
<evidence type="ECO:0000256" key="1">
    <source>
        <dbReference type="SAM" id="SignalP"/>
    </source>
</evidence>
<evidence type="ECO:0000259" key="2">
    <source>
        <dbReference type="Pfam" id="PF02557"/>
    </source>
</evidence>
<dbReference type="InterPro" id="IPR052179">
    <property type="entry name" value="DD-CPase-like"/>
</dbReference>
<dbReference type="Gene3D" id="3.30.1380.10">
    <property type="match status" value="1"/>
</dbReference>